<dbReference type="InterPro" id="IPR053734">
    <property type="entry name" value="Phage_Head-Tail_Connect_sf"/>
</dbReference>
<gene>
    <name evidence="1" type="ORF">D5039_00085</name>
</gene>
<dbReference type="Pfam" id="PF05354">
    <property type="entry name" value="Phage_attach"/>
    <property type="match status" value="1"/>
</dbReference>
<keyword evidence="2" id="KW-1185">Reference proteome</keyword>
<evidence type="ECO:0000313" key="2">
    <source>
        <dbReference type="Proteomes" id="UP001208935"/>
    </source>
</evidence>
<dbReference type="Gene3D" id="2.40.10.180">
    <property type="entry name" value="Phage tail proteins"/>
    <property type="match status" value="1"/>
</dbReference>
<dbReference type="RefSeq" id="WP_265280633.1">
    <property type="nucleotide sequence ID" value="NZ_QZCW01000001.1"/>
</dbReference>
<proteinExistence type="predicted"/>
<sequence length="98" mass="10291">MLMRELVAAMDVAVFGVLADDALVDGRAVRGMFTAPWIGPPVGRLQTGIIEPQLALRDGDAVGIQKGAVVTFDGLDYEVVAIEPDGTGLTILVLRPST</sequence>
<evidence type="ECO:0000313" key="1">
    <source>
        <dbReference type="EMBL" id="MCW5319633.1"/>
    </source>
</evidence>
<dbReference type="Proteomes" id="UP001208935">
    <property type="component" value="Unassembled WGS sequence"/>
</dbReference>
<accession>A0ABT3KMT7</accession>
<comment type="caution">
    <text evidence="1">The sequence shown here is derived from an EMBL/GenBank/DDBJ whole genome shotgun (WGS) entry which is preliminary data.</text>
</comment>
<dbReference type="EMBL" id="QZCW01000001">
    <property type="protein sequence ID" value="MCW5319633.1"/>
    <property type="molecule type" value="Genomic_DNA"/>
</dbReference>
<organism evidence="1 2">
    <name type="scientific">Verminephrobacter aporrectodeae subsp. tuberculatae</name>
    <dbReference type="NCBI Taxonomy" id="1110392"/>
    <lineage>
        <taxon>Bacteria</taxon>
        <taxon>Pseudomonadati</taxon>
        <taxon>Pseudomonadota</taxon>
        <taxon>Betaproteobacteria</taxon>
        <taxon>Burkholderiales</taxon>
        <taxon>Comamonadaceae</taxon>
        <taxon>Verminephrobacter</taxon>
    </lineage>
</organism>
<dbReference type="InterPro" id="IPR008018">
    <property type="entry name" value="Phage_tail_attach_FII"/>
</dbReference>
<reference evidence="2" key="1">
    <citation type="submission" date="2023-07" db="EMBL/GenBank/DDBJ databases">
        <title>Verminephrobacter genomes.</title>
        <authorList>
            <person name="Lund M.B."/>
        </authorList>
    </citation>
    <scope>NUCLEOTIDE SEQUENCE [LARGE SCALE GENOMIC DNA]</scope>
    <source>
        <strain evidence="2">AtM5-05</strain>
    </source>
</reference>
<protein>
    <submittedName>
        <fullName evidence="1">Uncharacterized protein</fullName>
    </submittedName>
</protein>
<name>A0ABT3KMT7_9BURK</name>